<evidence type="ECO:0000256" key="1">
    <source>
        <dbReference type="SAM" id="MobiDB-lite"/>
    </source>
</evidence>
<dbReference type="WBParaSite" id="ASIM_0000662201-mRNA-1">
    <property type="protein sequence ID" value="ASIM_0000662201-mRNA-1"/>
    <property type="gene ID" value="ASIM_0000662201"/>
</dbReference>
<keyword evidence="3" id="KW-1185">Reference proteome</keyword>
<protein>
    <submittedName>
        <fullName evidence="4">Homeobox protein homothorax</fullName>
    </submittedName>
</protein>
<dbReference type="AlphaFoldDB" id="A0A0M3JG67"/>
<evidence type="ECO:0000313" key="4">
    <source>
        <dbReference type="WBParaSite" id="ASIM_0000662201-mRNA-1"/>
    </source>
</evidence>
<dbReference type="Proteomes" id="UP000267096">
    <property type="component" value="Unassembled WGS sequence"/>
</dbReference>
<organism evidence="4">
    <name type="scientific">Anisakis simplex</name>
    <name type="common">Herring worm</name>
    <dbReference type="NCBI Taxonomy" id="6269"/>
    <lineage>
        <taxon>Eukaryota</taxon>
        <taxon>Metazoa</taxon>
        <taxon>Ecdysozoa</taxon>
        <taxon>Nematoda</taxon>
        <taxon>Chromadorea</taxon>
        <taxon>Rhabditida</taxon>
        <taxon>Spirurina</taxon>
        <taxon>Ascaridomorpha</taxon>
        <taxon>Ascaridoidea</taxon>
        <taxon>Anisakidae</taxon>
        <taxon>Anisakis</taxon>
        <taxon>Anisakis simplex complex</taxon>
    </lineage>
</organism>
<reference evidence="2 3" key="2">
    <citation type="submission" date="2018-11" db="EMBL/GenBank/DDBJ databases">
        <authorList>
            <consortium name="Pathogen Informatics"/>
        </authorList>
    </citation>
    <scope>NUCLEOTIDE SEQUENCE [LARGE SCALE GENOMIC DNA]</scope>
</reference>
<dbReference type="EMBL" id="UYRR01013866">
    <property type="protein sequence ID" value="VDK26979.1"/>
    <property type="molecule type" value="Genomic_DNA"/>
</dbReference>
<evidence type="ECO:0000313" key="2">
    <source>
        <dbReference type="EMBL" id="VDK26979.1"/>
    </source>
</evidence>
<sequence>MMVAYTEGEEGDGGQGAGGGRLSIRSYGSTGSSVDSSPSPTFLQYTPAPGEQHAHAATHPLNGLHHSAHQNILLNAAASGKCK</sequence>
<gene>
    <name evidence="2" type="ORF">ASIM_LOCUS6403</name>
</gene>
<reference evidence="4" key="1">
    <citation type="submission" date="2017-02" db="UniProtKB">
        <authorList>
            <consortium name="WormBaseParasite"/>
        </authorList>
    </citation>
    <scope>IDENTIFICATION</scope>
</reference>
<accession>A0A0M3JG67</accession>
<proteinExistence type="predicted"/>
<name>A0A0M3JG67_ANISI</name>
<evidence type="ECO:0000313" key="3">
    <source>
        <dbReference type="Proteomes" id="UP000267096"/>
    </source>
</evidence>
<feature type="compositionally biased region" description="Low complexity" evidence="1">
    <location>
        <begin position="26"/>
        <end position="41"/>
    </location>
</feature>
<feature type="region of interest" description="Disordered" evidence="1">
    <location>
        <begin position="1"/>
        <end position="59"/>
    </location>
</feature>